<protein>
    <recommendedName>
        <fullName evidence="3">Topoisomerase 1-associated factor 1</fullName>
    </recommendedName>
</protein>
<dbReference type="GO" id="GO:0006281">
    <property type="term" value="P:DNA repair"/>
    <property type="evidence" value="ECO:0007669"/>
    <property type="project" value="UniProtKB-KW"/>
</dbReference>
<sequence length="1240" mass="141382">MESDDTLNVLRARIALLATAIGGPDYNSQLDPLPYKLGDDCLACLKDLKRWFKLVDDKQNTWEVAMAAAEFKVLTDDLVPILVDWEEKCSLEAKLTKKNKPSPFRNKSYYDKVALQCLQLLVLMTWPLIITEHSSASQVNVYTDLKKHQLLYKKAILSTQQGKVLKAVIRLVLNVMKIDRLSRTPRDNLTIKLALNFFRNVLSIEPGELMITTKKKPSATKGISSVDTLPPNVSMDDISLNAVINSFERNKVFKLLLTLSNSVNTEFDPDFIIIPVLEIMFYLTKDINPRLLFSRDLQSQEGKDTRQTGSKAGNELSNLLSKEFQMKKNLIKNTSSRHSRFGTLLSVETPEKIRLTVSGSQNILDESKALQKLDSRKKWSKRTTRVKDDPLEKGLPNSLLNSQQTSYLALQSGATLKSFLNFIDNFLNSSFNIVLHGVTNYMTTEQDKLVIIEQIEYLLFYSWFIQYQILKCSAGGGKPTDTANVSEALKETSFILASHLLRSAFEMKNWIVVHAGMIAFNELLSLLNYEKGNPETDKEDIEFIISKLFSGERIHLLSNLPRMANRHTPQYMKSCIDLTHSVLKTLELYTSDERHLVVEGKKTRRKNASKNTQLTNDSIERTMELYQVDRDEAIDILDSQATTMDVNFHKVQNAFINEATVETYINFLQRFRELDDDQIKKIISFFHRVFVQAKEESFLFRFDLIVLLQEMLSDDGLARNARVRKHVDQFANYYLQRLKNRLKKFPSWAVHLLFPALHDMEIGYFQKYGERKAMKKNNFYGAPPSIIKPFPEQEQLPANVLKDMSFGVLVSTLIDDSKTDLLDLLAQHMSKSLDIFRSWLTVNIEKETETENPPNQKFSVPDDIGNPLLFDKDFRALLKLIGYSIPSNQNETCYLPGLVEISELNNSFQAIKKYTTTTFETPNGQPSSTYLIRPRNTNDDSPFDNNGEDDGWTGHDSYDLNDPSIVRDEEVDDNEYFKDLERGGTTSTYSTNTAKGIAAKKSKKKQGKAGNKIRNGDESGSRRKREPPVVSSKEYIDSDDDDDDNAFDSIFFENEIYLRWIMNRSKSQLTPEQHSMFGKFVEERIRNNGLVNGDYSDLFGGAIPSLNTLKALDTSESLADKTLLNLSSKMEAETNYLSSDSDSSDENVKAVSNDKETLPVLPSTANSEESDSSNILSEKEYYSAEFDTNTHISSKESLKRKNDTSDEDEDDAETLLKSNEKQYSRTHKKRLIVAEEDEDD</sequence>
<keyword evidence="13" id="KW-1185">Reference proteome</keyword>
<keyword evidence="5" id="KW-0236">DNA replication inhibitor</keyword>
<dbReference type="GO" id="GO:0043111">
    <property type="term" value="P:replication fork arrest"/>
    <property type="evidence" value="ECO:0007669"/>
    <property type="project" value="EnsemblFungi"/>
</dbReference>
<dbReference type="GO" id="GO:0031298">
    <property type="term" value="C:replication fork protection complex"/>
    <property type="evidence" value="ECO:0007669"/>
    <property type="project" value="EnsemblFungi"/>
</dbReference>
<keyword evidence="9" id="KW-0131">Cell cycle</keyword>
<dbReference type="RefSeq" id="XP_022464960.1">
    <property type="nucleotide sequence ID" value="XM_022608467.1"/>
</dbReference>
<proteinExistence type="inferred from homology"/>
<feature type="compositionally biased region" description="Basic and acidic residues" evidence="10">
    <location>
        <begin position="1193"/>
        <end position="1204"/>
    </location>
</feature>
<evidence type="ECO:0000313" key="12">
    <source>
        <dbReference type="EMBL" id="CCK70714.1"/>
    </source>
</evidence>
<evidence type="ECO:0000256" key="4">
    <source>
        <dbReference type="ARBA" id="ARBA00022763"/>
    </source>
</evidence>
<accession>J7S715</accession>
<feature type="region of interest" description="Disordered" evidence="10">
    <location>
        <begin position="918"/>
        <end position="1041"/>
    </location>
</feature>
<comment type="similarity">
    <text evidence="2">Belongs to the timeless family.</text>
</comment>
<evidence type="ECO:0000256" key="5">
    <source>
        <dbReference type="ARBA" id="ARBA00022880"/>
    </source>
</evidence>
<name>J7S715_HUIN7</name>
<dbReference type="STRING" id="1071383.J7S715"/>
<dbReference type="InterPro" id="IPR044998">
    <property type="entry name" value="Timeless"/>
</dbReference>
<dbReference type="Proteomes" id="UP000006310">
    <property type="component" value="Chromosome 6"/>
</dbReference>
<feature type="compositionally biased region" description="Basic and acidic residues" evidence="10">
    <location>
        <begin position="1146"/>
        <end position="1157"/>
    </location>
</feature>
<feature type="compositionally biased region" description="Polar residues" evidence="10">
    <location>
        <begin position="1163"/>
        <end position="1176"/>
    </location>
</feature>
<dbReference type="GO" id="GO:0007064">
    <property type="term" value="P:mitotic sister chromatid cohesion"/>
    <property type="evidence" value="ECO:0007669"/>
    <property type="project" value="EnsemblFungi"/>
</dbReference>
<evidence type="ECO:0000256" key="8">
    <source>
        <dbReference type="ARBA" id="ARBA00023254"/>
    </source>
</evidence>
<evidence type="ECO:0000256" key="7">
    <source>
        <dbReference type="ARBA" id="ARBA00023242"/>
    </source>
</evidence>
<evidence type="ECO:0000256" key="1">
    <source>
        <dbReference type="ARBA" id="ARBA00004123"/>
    </source>
</evidence>
<dbReference type="GO" id="GO:0051321">
    <property type="term" value="P:meiotic cell cycle"/>
    <property type="evidence" value="ECO:0007669"/>
    <property type="project" value="UniProtKB-KW"/>
</dbReference>
<dbReference type="InterPro" id="IPR006906">
    <property type="entry name" value="Timeless_N"/>
</dbReference>
<evidence type="ECO:0000259" key="11">
    <source>
        <dbReference type="Pfam" id="PF04821"/>
    </source>
</evidence>
<dbReference type="GO" id="GO:0031297">
    <property type="term" value="P:replication fork processing"/>
    <property type="evidence" value="ECO:0007669"/>
    <property type="project" value="EnsemblFungi"/>
</dbReference>
<dbReference type="GeneID" id="34526429"/>
<dbReference type="AlphaFoldDB" id="J7S715"/>
<organism evidence="12 13">
    <name type="scientific">Huiozyma naganishii (strain ATCC MYA-139 / BCRC 22969 / CBS 8797 / KCTC 17520 / NBRC 10181 / NCYC 3082 / Yp74L-3)</name>
    <name type="common">Yeast</name>
    <name type="synonym">Kazachstania naganishii</name>
    <dbReference type="NCBI Taxonomy" id="1071383"/>
    <lineage>
        <taxon>Eukaryota</taxon>
        <taxon>Fungi</taxon>
        <taxon>Dikarya</taxon>
        <taxon>Ascomycota</taxon>
        <taxon>Saccharomycotina</taxon>
        <taxon>Saccharomycetes</taxon>
        <taxon>Saccharomycetales</taxon>
        <taxon>Saccharomycetaceae</taxon>
        <taxon>Huiozyma</taxon>
    </lineage>
</organism>
<dbReference type="eggNOG" id="KOG1974">
    <property type="taxonomic scope" value="Eukaryota"/>
</dbReference>
<evidence type="ECO:0000256" key="3">
    <source>
        <dbReference type="ARBA" id="ARBA00021529"/>
    </source>
</evidence>
<dbReference type="HOGENOM" id="CLU_008440_0_0_1"/>
<dbReference type="OrthoDB" id="310853at2759"/>
<keyword evidence="8" id="KW-0469">Meiosis</keyword>
<dbReference type="PANTHER" id="PTHR22940:SF4">
    <property type="entry name" value="PROTEIN TIMELESS HOMOLOG"/>
    <property type="match status" value="1"/>
</dbReference>
<dbReference type="OMA" id="VNHHRHT"/>
<reference evidence="12 13" key="1">
    <citation type="journal article" date="2011" name="Proc. Natl. Acad. Sci. U.S.A.">
        <title>Evolutionary erosion of yeast sex chromosomes by mating-type switching accidents.</title>
        <authorList>
            <person name="Gordon J.L."/>
            <person name="Armisen D."/>
            <person name="Proux-Wera E."/>
            <person name="Oheigeartaigh S.S."/>
            <person name="Byrne K.P."/>
            <person name="Wolfe K.H."/>
        </authorList>
    </citation>
    <scope>NUCLEOTIDE SEQUENCE [LARGE SCALE GENOMIC DNA]</scope>
    <source>
        <strain evidence="13">ATCC MYA-139 / BCRC 22969 / CBS 8797 / CCRC 22969 / KCTC 17520 / NBRC 10181 / NCYC 3082</strain>
    </source>
</reference>
<keyword evidence="6" id="KW-0234">DNA repair</keyword>
<gene>
    <name evidence="12" type="primary">KNAG0F00450</name>
    <name evidence="12" type="ordered locus">KNAG_0F00450</name>
</gene>
<evidence type="ECO:0000256" key="10">
    <source>
        <dbReference type="SAM" id="MobiDB-lite"/>
    </source>
</evidence>
<dbReference type="KEGG" id="kng:KNAG_0F00450"/>
<dbReference type="GO" id="GO:0000076">
    <property type="term" value="P:DNA replication checkpoint signaling"/>
    <property type="evidence" value="ECO:0007669"/>
    <property type="project" value="EnsemblFungi"/>
</dbReference>
<comment type="subcellular location">
    <subcellularLocation>
        <location evidence="1">Nucleus</location>
    </subcellularLocation>
</comment>
<evidence type="ECO:0000313" key="13">
    <source>
        <dbReference type="Proteomes" id="UP000006310"/>
    </source>
</evidence>
<dbReference type="GO" id="GO:0003677">
    <property type="term" value="F:DNA binding"/>
    <property type="evidence" value="ECO:0007669"/>
    <property type="project" value="TreeGrafter"/>
</dbReference>
<keyword evidence="4" id="KW-0227">DNA damage</keyword>
<dbReference type="PANTHER" id="PTHR22940">
    <property type="entry name" value="TIMEOUT/TIMELESS-2"/>
    <property type="match status" value="1"/>
</dbReference>
<evidence type="ECO:0000256" key="9">
    <source>
        <dbReference type="ARBA" id="ARBA00023306"/>
    </source>
</evidence>
<feature type="compositionally biased region" description="Basic residues" evidence="10">
    <location>
        <begin position="998"/>
        <end position="1007"/>
    </location>
</feature>
<reference evidence="13" key="2">
    <citation type="submission" date="2012-08" db="EMBL/GenBank/DDBJ databases">
        <title>Genome sequence of Kazachstania naganishii.</title>
        <authorList>
            <person name="Gordon J.L."/>
            <person name="Armisen D."/>
            <person name="Proux-Wera E."/>
            <person name="OhEigeartaigh S.S."/>
            <person name="Byrne K.P."/>
            <person name="Wolfe K.H."/>
        </authorList>
    </citation>
    <scope>NUCLEOTIDE SEQUENCE [LARGE SCALE GENOMIC DNA]</scope>
    <source>
        <strain evidence="13">ATCC MYA-139 / BCRC 22969 / CBS 8797 / CCRC 22969 / KCTC 17520 / NBRC 10181 / NCYC 3082</strain>
    </source>
</reference>
<feature type="domain" description="Timeless N-terminal" evidence="11">
    <location>
        <begin position="34"/>
        <end position="347"/>
    </location>
</feature>
<dbReference type="EMBL" id="HE978319">
    <property type="protein sequence ID" value="CCK70714.1"/>
    <property type="molecule type" value="Genomic_DNA"/>
</dbReference>
<dbReference type="GO" id="GO:0043570">
    <property type="term" value="P:maintenance of DNA repeat elements"/>
    <property type="evidence" value="ECO:0007669"/>
    <property type="project" value="EnsemblFungi"/>
</dbReference>
<dbReference type="Pfam" id="PF04821">
    <property type="entry name" value="TIMELESS"/>
    <property type="match status" value="1"/>
</dbReference>
<evidence type="ECO:0000256" key="2">
    <source>
        <dbReference type="ARBA" id="ARBA00008174"/>
    </source>
</evidence>
<dbReference type="GO" id="GO:0005829">
    <property type="term" value="C:cytosol"/>
    <property type="evidence" value="ECO:0007669"/>
    <property type="project" value="EnsemblFungi"/>
</dbReference>
<feature type="region of interest" description="Disordered" evidence="10">
    <location>
        <begin position="1135"/>
        <end position="1240"/>
    </location>
</feature>
<keyword evidence="7" id="KW-0539">Nucleus</keyword>
<feature type="compositionally biased region" description="Polar residues" evidence="10">
    <location>
        <begin position="918"/>
        <end position="930"/>
    </location>
</feature>
<feature type="compositionally biased region" description="Polar residues" evidence="10">
    <location>
        <begin position="984"/>
        <end position="993"/>
    </location>
</feature>
<evidence type="ECO:0000256" key="6">
    <source>
        <dbReference type="ARBA" id="ARBA00023204"/>
    </source>
</evidence>